<dbReference type="Pfam" id="PF00255">
    <property type="entry name" value="GSHPx"/>
    <property type="match status" value="1"/>
</dbReference>
<dbReference type="SUPFAM" id="SSF52833">
    <property type="entry name" value="Thioredoxin-like"/>
    <property type="match status" value="1"/>
</dbReference>
<dbReference type="GO" id="GO:0034599">
    <property type="term" value="P:cellular response to oxidative stress"/>
    <property type="evidence" value="ECO:0007669"/>
    <property type="project" value="TreeGrafter"/>
</dbReference>
<dbReference type="RefSeq" id="WP_431307720.1">
    <property type="nucleotide sequence ID" value="NZ_BSOT01000005.1"/>
</dbReference>
<feature type="chain" id="PRO_5041458216" description="Glutathione peroxidase" evidence="6">
    <location>
        <begin position="22"/>
        <end position="188"/>
    </location>
</feature>
<keyword evidence="8" id="KW-1185">Reference proteome</keyword>
<evidence type="ECO:0000256" key="3">
    <source>
        <dbReference type="ARBA" id="ARBA00023002"/>
    </source>
</evidence>
<keyword evidence="2 5" id="KW-0575">Peroxidase</keyword>
<dbReference type="EMBL" id="BSOT01000005">
    <property type="protein sequence ID" value="GLR69882.1"/>
    <property type="molecule type" value="Genomic_DNA"/>
</dbReference>
<dbReference type="GO" id="GO:0004601">
    <property type="term" value="F:peroxidase activity"/>
    <property type="evidence" value="ECO:0007669"/>
    <property type="project" value="UniProtKB-KW"/>
</dbReference>
<dbReference type="InterPro" id="IPR036249">
    <property type="entry name" value="Thioredoxin-like_sf"/>
</dbReference>
<evidence type="ECO:0000313" key="7">
    <source>
        <dbReference type="EMBL" id="GLR69882.1"/>
    </source>
</evidence>
<dbReference type="AlphaFoldDB" id="A0AA37SV79"/>
<dbReference type="Gene3D" id="3.40.30.10">
    <property type="entry name" value="Glutaredoxin"/>
    <property type="match status" value="1"/>
</dbReference>
<keyword evidence="3 5" id="KW-0560">Oxidoreductase</keyword>
<feature type="signal peptide" evidence="6">
    <location>
        <begin position="1"/>
        <end position="21"/>
    </location>
</feature>
<dbReference type="PANTHER" id="PTHR11592:SF44">
    <property type="entry name" value="GLUTATHIONE PEROXIDASE"/>
    <property type="match status" value="1"/>
</dbReference>
<sequence>MKFLMATNLLLLLLASSIAQANSSKASDCPDVLKHMKRKLNSQETVNFCDAYKGKAVLFVNTASKCGFTPQFEGLERLYSSYKNKGLVILGFPSNDFAQEYSDETKTAEVCELTYGVNFPMFEPISVRGDDADPLYLQLRRETGKSPSWNFNKFLMSKTGKIVGHYGSRVKPLDDDFIKDINQAINPK</sequence>
<dbReference type="PROSITE" id="PS51355">
    <property type="entry name" value="GLUTATHIONE_PEROXID_3"/>
    <property type="match status" value="1"/>
</dbReference>
<feature type="active site" evidence="4">
    <location>
        <position position="66"/>
    </location>
</feature>
<gene>
    <name evidence="7" type="ORF">GCM10007852_07900</name>
</gene>
<dbReference type="PIRSF" id="PIRSF000303">
    <property type="entry name" value="Glutathion_perox"/>
    <property type="match status" value="1"/>
</dbReference>
<reference evidence="7" key="1">
    <citation type="journal article" date="2014" name="Int. J. Syst. Evol. Microbiol.">
        <title>Complete genome sequence of Corynebacterium casei LMG S-19264T (=DSM 44701T), isolated from a smear-ripened cheese.</title>
        <authorList>
            <consortium name="US DOE Joint Genome Institute (JGI-PGF)"/>
            <person name="Walter F."/>
            <person name="Albersmeier A."/>
            <person name="Kalinowski J."/>
            <person name="Ruckert C."/>
        </authorList>
    </citation>
    <scope>NUCLEOTIDE SEQUENCE</scope>
    <source>
        <strain evidence="7">NBRC 110023</strain>
    </source>
</reference>
<evidence type="ECO:0000256" key="1">
    <source>
        <dbReference type="ARBA" id="ARBA00006926"/>
    </source>
</evidence>
<name>A0AA37SV79_9ALTE</name>
<evidence type="ECO:0000256" key="5">
    <source>
        <dbReference type="RuleBase" id="RU000499"/>
    </source>
</evidence>
<dbReference type="PROSITE" id="PS00460">
    <property type="entry name" value="GLUTATHIONE_PEROXID_1"/>
    <property type="match status" value="1"/>
</dbReference>
<accession>A0AA37SV79</accession>
<dbReference type="PRINTS" id="PR01011">
    <property type="entry name" value="GLUTPROXDASE"/>
</dbReference>
<protein>
    <recommendedName>
        <fullName evidence="5">Glutathione peroxidase</fullName>
    </recommendedName>
</protein>
<organism evidence="7 8">
    <name type="scientific">Agaribacter marinus</name>
    <dbReference type="NCBI Taxonomy" id="1431249"/>
    <lineage>
        <taxon>Bacteria</taxon>
        <taxon>Pseudomonadati</taxon>
        <taxon>Pseudomonadota</taxon>
        <taxon>Gammaproteobacteria</taxon>
        <taxon>Alteromonadales</taxon>
        <taxon>Alteromonadaceae</taxon>
        <taxon>Agaribacter</taxon>
    </lineage>
</organism>
<proteinExistence type="inferred from homology"/>
<evidence type="ECO:0000256" key="4">
    <source>
        <dbReference type="PIRSR" id="PIRSR000303-1"/>
    </source>
</evidence>
<evidence type="ECO:0000256" key="2">
    <source>
        <dbReference type="ARBA" id="ARBA00022559"/>
    </source>
</evidence>
<dbReference type="Proteomes" id="UP001156601">
    <property type="component" value="Unassembled WGS sequence"/>
</dbReference>
<reference evidence="7" key="2">
    <citation type="submission" date="2023-01" db="EMBL/GenBank/DDBJ databases">
        <title>Draft genome sequence of Agaribacter marinus strain NBRC 110023.</title>
        <authorList>
            <person name="Sun Q."/>
            <person name="Mori K."/>
        </authorList>
    </citation>
    <scope>NUCLEOTIDE SEQUENCE</scope>
    <source>
        <strain evidence="7">NBRC 110023</strain>
    </source>
</reference>
<dbReference type="CDD" id="cd00340">
    <property type="entry name" value="GSH_Peroxidase"/>
    <property type="match status" value="1"/>
</dbReference>
<dbReference type="PANTHER" id="PTHR11592">
    <property type="entry name" value="GLUTATHIONE PEROXIDASE"/>
    <property type="match status" value="1"/>
</dbReference>
<evidence type="ECO:0000313" key="8">
    <source>
        <dbReference type="Proteomes" id="UP001156601"/>
    </source>
</evidence>
<comment type="caution">
    <text evidence="7">The sequence shown here is derived from an EMBL/GenBank/DDBJ whole genome shotgun (WGS) entry which is preliminary data.</text>
</comment>
<comment type="similarity">
    <text evidence="1 5">Belongs to the glutathione peroxidase family.</text>
</comment>
<keyword evidence="6" id="KW-0732">Signal</keyword>
<dbReference type="InterPro" id="IPR000889">
    <property type="entry name" value="Glutathione_peroxidase"/>
</dbReference>
<dbReference type="InterPro" id="IPR029759">
    <property type="entry name" value="GPX_AS"/>
</dbReference>
<evidence type="ECO:0000256" key="6">
    <source>
        <dbReference type="SAM" id="SignalP"/>
    </source>
</evidence>